<dbReference type="AlphaFoldDB" id="A0A926NYX6"/>
<reference evidence="4" key="1">
    <citation type="submission" date="2020-05" db="EMBL/GenBank/DDBJ databases">
        <title>Identification of trans-AT polyketide cluster in two marine bacteria, producers of a novel glutaramide-containing polyketide sesbanimide D and analogs.</title>
        <authorList>
            <person name="Kacar D."/>
            <person name="Rodriguez P."/>
            <person name="Canedo L."/>
            <person name="Gonzalez E."/>
            <person name="Galan B."/>
            <person name="De La Calle F."/>
            <person name="Garcia J.L."/>
        </authorList>
    </citation>
    <scope>NUCLEOTIDE SEQUENCE</scope>
    <source>
        <strain evidence="4">PHM038</strain>
    </source>
</reference>
<dbReference type="RefSeq" id="WP_190292690.1">
    <property type="nucleotide sequence ID" value="NZ_JABFCZ010000018.1"/>
</dbReference>
<protein>
    <submittedName>
        <fullName evidence="4">GNAT family N-acetyltransferase</fullName>
    </submittedName>
</protein>
<accession>A0A926NYX6</accession>
<dbReference type="SUPFAM" id="SSF55811">
    <property type="entry name" value="Nudix"/>
    <property type="match status" value="1"/>
</dbReference>
<dbReference type="InterPro" id="IPR000182">
    <property type="entry name" value="GNAT_dom"/>
</dbReference>
<gene>
    <name evidence="4" type="ORF">HK439_16825</name>
</gene>
<name>A0A926NYX6_9HYPH</name>
<sequence>MTLKLRPAHAGDTGILTDILHRSKASWGYPADKIEAFRSEYRITQATLASLDMIVAETAGRPVAFAGGKMREDCLYLEFLFVAPEAMRRGIGSLLLQRMADRARACGKTRMVLVSDYFARGFYENRGFTTLSERPGQMSPEGVIPIMEKPLCAEIFPLKSVRLTIDRKARWAFERQHAGEIGTHWAEICRKNPALWNGRTLKLAGYTLSDGHFTGTCRECSYAAFLAWRDWGAPDLETHNIFGSAVLRSSDGALLYGVMSQNTANAGRIYPPGGNLDPADIRPDGSVDILGAIFRELEEETGLGVKDISADALFAILDGPRISIARVLDVPLAAEPLRDRILRHSTASDEQELSDMRILRHPQDLTSPDFVPFARDIGKMLLSAAAPA</sequence>
<evidence type="ECO:0000256" key="2">
    <source>
        <dbReference type="ARBA" id="ARBA00023315"/>
    </source>
</evidence>
<feature type="domain" description="N-acetyltransferase" evidence="3">
    <location>
        <begin position="3"/>
        <end position="150"/>
    </location>
</feature>
<dbReference type="GO" id="GO:0016747">
    <property type="term" value="F:acyltransferase activity, transferring groups other than amino-acyl groups"/>
    <property type="evidence" value="ECO:0007669"/>
    <property type="project" value="InterPro"/>
</dbReference>
<keyword evidence="2" id="KW-0012">Acyltransferase</keyword>
<dbReference type="InterPro" id="IPR016181">
    <property type="entry name" value="Acyl_CoA_acyltransferase"/>
</dbReference>
<dbReference type="PROSITE" id="PS51186">
    <property type="entry name" value="GNAT"/>
    <property type="match status" value="1"/>
</dbReference>
<comment type="caution">
    <text evidence="4">The sequence shown here is derived from an EMBL/GenBank/DDBJ whole genome shotgun (WGS) entry which is preliminary data.</text>
</comment>
<keyword evidence="1" id="KW-0808">Transferase</keyword>
<dbReference type="Proteomes" id="UP000598467">
    <property type="component" value="Unassembled WGS sequence"/>
</dbReference>
<dbReference type="InterPro" id="IPR015797">
    <property type="entry name" value="NUDIX_hydrolase-like_dom_sf"/>
</dbReference>
<proteinExistence type="predicted"/>
<evidence type="ECO:0000256" key="1">
    <source>
        <dbReference type="ARBA" id="ARBA00022679"/>
    </source>
</evidence>
<dbReference type="Gene3D" id="3.90.79.10">
    <property type="entry name" value="Nucleoside Triphosphate Pyrophosphohydrolase"/>
    <property type="match status" value="1"/>
</dbReference>
<evidence type="ECO:0000313" key="5">
    <source>
        <dbReference type="Proteomes" id="UP000598467"/>
    </source>
</evidence>
<dbReference type="CDD" id="cd04301">
    <property type="entry name" value="NAT_SF"/>
    <property type="match status" value="1"/>
</dbReference>
<dbReference type="EMBL" id="JABFCZ010000018">
    <property type="protein sequence ID" value="MBD1547934.1"/>
    <property type="molecule type" value="Genomic_DNA"/>
</dbReference>
<evidence type="ECO:0000259" key="3">
    <source>
        <dbReference type="PROSITE" id="PS51186"/>
    </source>
</evidence>
<dbReference type="PANTHER" id="PTHR43877">
    <property type="entry name" value="AMINOALKYLPHOSPHONATE N-ACETYLTRANSFERASE-RELATED-RELATED"/>
    <property type="match status" value="1"/>
</dbReference>
<dbReference type="SUPFAM" id="SSF55729">
    <property type="entry name" value="Acyl-CoA N-acyltransferases (Nat)"/>
    <property type="match status" value="1"/>
</dbReference>
<evidence type="ECO:0000313" key="4">
    <source>
        <dbReference type="EMBL" id="MBD1547934.1"/>
    </source>
</evidence>
<organism evidence="4 5">
    <name type="scientific">Roseibium aggregatum</name>
    <dbReference type="NCBI Taxonomy" id="187304"/>
    <lineage>
        <taxon>Bacteria</taxon>
        <taxon>Pseudomonadati</taxon>
        <taxon>Pseudomonadota</taxon>
        <taxon>Alphaproteobacteria</taxon>
        <taxon>Hyphomicrobiales</taxon>
        <taxon>Stappiaceae</taxon>
        <taxon>Roseibium</taxon>
    </lineage>
</organism>
<dbReference type="InterPro" id="IPR050832">
    <property type="entry name" value="Bact_Acetyltransf"/>
</dbReference>
<dbReference type="Pfam" id="PF00583">
    <property type="entry name" value="Acetyltransf_1"/>
    <property type="match status" value="1"/>
</dbReference>
<dbReference type="Gene3D" id="3.40.630.30">
    <property type="match status" value="1"/>
</dbReference>